<dbReference type="KEGG" id="lse:F1C12_18550"/>
<name>A0A7G6YEK0_9MICO</name>
<dbReference type="SUPFAM" id="SSF48498">
    <property type="entry name" value="Tetracyclin repressor-like, C-terminal domain"/>
    <property type="match status" value="1"/>
</dbReference>
<keyword evidence="1" id="KW-0805">Transcription regulation</keyword>
<dbReference type="EMBL" id="CP043641">
    <property type="protein sequence ID" value="QNE36915.1"/>
    <property type="molecule type" value="Genomic_DNA"/>
</dbReference>
<dbReference type="InterPro" id="IPR009057">
    <property type="entry name" value="Homeodomain-like_sf"/>
</dbReference>
<reference evidence="7" key="1">
    <citation type="submission" date="2019-09" db="EMBL/GenBank/DDBJ databases">
        <title>Antimicrobial potential of Antarctic Bacteria.</title>
        <authorList>
            <person name="Benaud N."/>
            <person name="Edwards R.J."/>
            <person name="Ferrari B.C."/>
        </authorList>
    </citation>
    <scope>NUCLEOTIDE SEQUENCE [LARGE SCALE GENOMIC DNA]</scope>
    <source>
        <strain evidence="7">INR9</strain>
    </source>
</reference>
<dbReference type="GO" id="GO:0003677">
    <property type="term" value="F:DNA binding"/>
    <property type="evidence" value="ECO:0007669"/>
    <property type="project" value="UniProtKB-UniRule"/>
</dbReference>
<evidence type="ECO:0000256" key="1">
    <source>
        <dbReference type="ARBA" id="ARBA00023015"/>
    </source>
</evidence>
<proteinExistence type="predicted"/>
<dbReference type="SUPFAM" id="SSF46689">
    <property type="entry name" value="Homeodomain-like"/>
    <property type="match status" value="1"/>
</dbReference>
<dbReference type="PROSITE" id="PS50977">
    <property type="entry name" value="HTH_TETR_2"/>
    <property type="match status" value="1"/>
</dbReference>
<dbReference type="Proteomes" id="UP000515511">
    <property type="component" value="Chromosome"/>
</dbReference>
<evidence type="ECO:0000313" key="6">
    <source>
        <dbReference type="EMBL" id="QNE36915.1"/>
    </source>
</evidence>
<dbReference type="PANTHER" id="PTHR47506:SF3">
    <property type="entry name" value="HTH-TYPE TRANSCRIPTIONAL REGULATOR LMRA"/>
    <property type="match status" value="1"/>
</dbReference>
<evidence type="ECO:0000256" key="4">
    <source>
        <dbReference type="PROSITE-ProRule" id="PRU00335"/>
    </source>
</evidence>
<dbReference type="AlphaFoldDB" id="A0A7G6YEK0"/>
<feature type="domain" description="HTH tetR-type" evidence="5">
    <location>
        <begin position="3"/>
        <end position="63"/>
    </location>
</feature>
<protein>
    <submittedName>
        <fullName evidence="6">TetR/AcrR family transcriptional regulator</fullName>
    </submittedName>
</protein>
<dbReference type="InterPro" id="IPR001647">
    <property type="entry name" value="HTH_TetR"/>
</dbReference>
<dbReference type="InterPro" id="IPR036271">
    <property type="entry name" value="Tet_transcr_reg_TetR-rel_C_sf"/>
</dbReference>
<dbReference type="Pfam" id="PF00440">
    <property type="entry name" value="TetR_N"/>
    <property type="match status" value="1"/>
</dbReference>
<dbReference type="Gene3D" id="1.10.357.10">
    <property type="entry name" value="Tetracycline Repressor, domain 2"/>
    <property type="match status" value="1"/>
</dbReference>
<dbReference type="RefSeq" id="WP_185276341.1">
    <property type="nucleotide sequence ID" value="NZ_CP043641.1"/>
</dbReference>
<evidence type="ECO:0000259" key="5">
    <source>
        <dbReference type="PROSITE" id="PS50977"/>
    </source>
</evidence>
<sequence>MTSDAKARMIEGAARLLAEKGLQETSFSEVLALTGAPRGSIYHHFPGGKASLVAQALDLQRTRSLAVIESARGRPAAEVAATFLDAWRRLLLASRFQIGCSAVAVAVAADSDDLLERSGAVFRDWADLLAELLALGGVPADAAPGTATLLVAGSEGAVILSRAQASIDPFEAVAGQLVAHVAGVSGAAAG</sequence>
<feature type="DNA-binding region" description="H-T-H motif" evidence="4">
    <location>
        <begin position="26"/>
        <end position="45"/>
    </location>
</feature>
<evidence type="ECO:0000256" key="2">
    <source>
        <dbReference type="ARBA" id="ARBA00023125"/>
    </source>
</evidence>
<keyword evidence="3" id="KW-0804">Transcription</keyword>
<dbReference type="InterPro" id="IPR054156">
    <property type="entry name" value="YxaF_TetR_C"/>
</dbReference>
<evidence type="ECO:0000256" key="3">
    <source>
        <dbReference type="ARBA" id="ARBA00023163"/>
    </source>
</evidence>
<accession>A0A7G6YEK0</accession>
<keyword evidence="2 4" id="KW-0238">DNA-binding</keyword>
<gene>
    <name evidence="6" type="ORF">F1C12_18550</name>
</gene>
<organism evidence="6 7">
    <name type="scientific">Leifsonia shinshuensis</name>
    <dbReference type="NCBI Taxonomy" id="150026"/>
    <lineage>
        <taxon>Bacteria</taxon>
        <taxon>Bacillati</taxon>
        <taxon>Actinomycetota</taxon>
        <taxon>Actinomycetes</taxon>
        <taxon>Micrococcales</taxon>
        <taxon>Microbacteriaceae</taxon>
        <taxon>Leifsonia</taxon>
    </lineage>
</organism>
<evidence type="ECO:0000313" key="7">
    <source>
        <dbReference type="Proteomes" id="UP000515511"/>
    </source>
</evidence>
<dbReference type="Pfam" id="PF21993">
    <property type="entry name" value="TetR_C_13_2"/>
    <property type="match status" value="1"/>
</dbReference>
<dbReference type="PANTHER" id="PTHR47506">
    <property type="entry name" value="TRANSCRIPTIONAL REGULATORY PROTEIN"/>
    <property type="match status" value="1"/>
</dbReference>
<dbReference type="PRINTS" id="PR00455">
    <property type="entry name" value="HTHTETR"/>
</dbReference>